<dbReference type="EMBL" id="ACEC01000094">
    <property type="protein sequence ID" value="EEG29621.1"/>
    <property type="molecule type" value="Genomic_DNA"/>
</dbReference>
<accession>C0EG10</accession>
<sequence length="47" mass="5206">MKSQIPYPGKQHFLCIPNPLVDLAPILEIPSCTALQTVVIKMRGCIK</sequence>
<protein>
    <submittedName>
        <fullName evidence="1">Uncharacterized protein</fullName>
    </submittedName>
</protein>
<dbReference type="STRING" id="537013.CLOSTMETH_02802"/>
<reference evidence="1 2" key="2">
    <citation type="submission" date="2009-02" db="EMBL/GenBank/DDBJ databases">
        <title>Draft genome sequence of Clostridium methylpentosum (DSM 5476).</title>
        <authorList>
            <person name="Sudarsanam P."/>
            <person name="Ley R."/>
            <person name="Guruge J."/>
            <person name="Turnbaugh P.J."/>
            <person name="Mahowald M."/>
            <person name="Liep D."/>
            <person name="Gordon J."/>
        </authorList>
    </citation>
    <scope>NUCLEOTIDE SEQUENCE [LARGE SCALE GENOMIC DNA]</scope>
    <source>
        <strain evidence="1 2">DSM 5476</strain>
    </source>
</reference>
<evidence type="ECO:0000313" key="2">
    <source>
        <dbReference type="Proteomes" id="UP000003340"/>
    </source>
</evidence>
<dbReference type="AlphaFoldDB" id="C0EG10"/>
<proteinExistence type="predicted"/>
<dbReference type="Proteomes" id="UP000003340">
    <property type="component" value="Unassembled WGS sequence"/>
</dbReference>
<dbReference type="HOGENOM" id="CLU_3166506_0_0_9"/>
<evidence type="ECO:0000313" key="1">
    <source>
        <dbReference type="EMBL" id="EEG29621.1"/>
    </source>
</evidence>
<name>C0EG10_9FIRM</name>
<keyword evidence="2" id="KW-1185">Reference proteome</keyword>
<comment type="caution">
    <text evidence="1">The sequence shown here is derived from an EMBL/GenBank/DDBJ whole genome shotgun (WGS) entry which is preliminary data.</text>
</comment>
<reference evidence="1 2" key="1">
    <citation type="submission" date="2009-01" db="EMBL/GenBank/DDBJ databases">
        <authorList>
            <person name="Fulton L."/>
            <person name="Clifton S."/>
            <person name="Fulton B."/>
            <person name="Xu J."/>
            <person name="Minx P."/>
            <person name="Pepin K.H."/>
            <person name="Johnson M."/>
            <person name="Bhonagiri V."/>
            <person name="Nash W.E."/>
            <person name="Mardis E.R."/>
            <person name="Wilson R.K."/>
        </authorList>
    </citation>
    <scope>NUCLEOTIDE SEQUENCE [LARGE SCALE GENOMIC DNA]</scope>
    <source>
        <strain evidence="1 2">DSM 5476</strain>
    </source>
</reference>
<organism evidence="1 2">
    <name type="scientific">[Clostridium] methylpentosum DSM 5476</name>
    <dbReference type="NCBI Taxonomy" id="537013"/>
    <lineage>
        <taxon>Bacteria</taxon>
        <taxon>Bacillati</taxon>
        <taxon>Bacillota</taxon>
        <taxon>Clostridia</taxon>
        <taxon>Eubacteriales</taxon>
        <taxon>Oscillospiraceae</taxon>
        <taxon>Oscillospiraceae incertae sedis</taxon>
    </lineage>
</organism>
<gene>
    <name evidence="1" type="ORF">CLOSTMETH_02802</name>
</gene>